<dbReference type="EMBL" id="KN818289">
    <property type="protein sequence ID" value="KIL61036.1"/>
    <property type="molecule type" value="Genomic_DNA"/>
</dbReference>
<dbReference type="InParanoid" id="A0A0C2WW56"/>
<sequence>MSPSSYINPPVPSLPITASSPNPVPHHTTRSETMPATVISNATRIWETNVYWSLYSQCGIWNSKNKGVDIWECVRDHQSTQDTQPPNPKFWRYVARR</sequence>
<dbReference type="AlphaFoldDB" id="A0A0C2WW56"/>
<accession>A0A0C2WW56</accession>
<organism evidence="2 3">
    <name type="scientific">Amanita muscaria (strain Koide BX008)</name>
    <dbReference type="NCBI Taxonomy" id="946122"/>
    <lineage>
        <taxon>Eukaryota</taxon>
        <taxon>Fungi</taxon>
        <taxon>Dikarya</taxon>
        <taxon>Basidiomycota</taxon>
        <taxon>Agaricomycotina</taxon>
        <taxon>Agaricomycetes</taxon>
        <taxon>Agaricomycetidae</taxon>
        <taxon>Agaricales</taxon>
        <taxon>Pluteineae</taxon>
        <taxon>Amanitaceae</taxon>
        <taxon>Amanita</taxon>
    </lineage>
</organism>
<dbReference type="OrthoDB" id="2712987at2759"/>
<feature type="region of interest" description="Disordered" evidence="1">
    <location>
        <begin position="1"/>
        <end position="35"/>
    </location>
</feature>
<reference evidence="2 3" key="1">
    <citation type="submission" date="2014-04" db="EMBL/GenBank/DDBJ databases">
        <title>Evolutionary Origins and Diversification of the Mycorrhizal Mutualists.</title>
        <authorList>
            <consortium name="DOE Joint Genome Institute"/>
            <consortium name="Mycorrhizal Genomics Consortium"/>
            <person name="Kohler A."/>
            <person name="Kuo A."/>
            <person name="Nagy L.G."/>
            <person name="Floudas D."/>
            <person name="Copeland A."/>
            <person name="Barry K.W."/>
            <person name="Cichocki N."/>
            <person name="Veneault-Fourrey C."/>
            <person name="LaButti K."/>
            <person name="Lindquist E.A."/>
            <person name="Lipzen A."/>
            <person name="Lundell T."/>
            <person name="Morin E."/>
            <person name="Murat C."/>
            <person name="Riley R."/>
            <person name="Ohm R."/>
            <person name="Sun H."/>
            <person name="Tunlid A."/>
            <person name="Henrissat B."/>
            <person name="Grigoriev I.V."/>
            <person name="Hibbett D.S."/>
            <person name="Martin F."/>
        </authorList>
    </citation>
    <scope>NUCLEOTIDE SEQUENCE [LARGE SCALE GENOMIC DNA]</scope>
    <source>
        <strain evidence="2 3">Koide BX008</strain>
    </source>
</reference>
<evidence type="ECO:0000313" key="2">
    <source>
        <dbReference type="EMBL" id="KIL61036.1"/>
    </source>
</evidence>
<proteinExistence type="predicted"/>
<dbReference type="HOGENOM" id="CLU_2346227_0_0_1"/>
<evidence type="ECO:0000256" key="1">
    <source>
        <dbReference type="SAM" id="MobiDB-lite"/>
    </source>
</evidence>
<keyword evidence="3" id="KW-1185">Reference proteome</keyword>
<evidence type="ECO:0000313" key="3">
    <source>
        <dbReference type="Proteomes" id="UP000054549"/>
    </source>
</evidence>
<name>A0A0C2WW56_AMAMK</name>
<gene>
    <name evidence="2" type="ORF">M378DRAFT_167373</name>
</gene>
<dbReference type="Proteomes" id="UP000054549">
    <property type="component" value="Unassembled WGS sequence"/>
</dbReference>
<protein>
    <submittedName>
        <fullName evidence="2">Uncharacterized protein</fullName>
    </submittedName>
</protein>